<dbReference type="GO" id="GO:0003700">
    <property type="term" value="F:DNA-binding transcription factor activity"/>
    <property type="evidence" value="ECO:0007669"/>
    <property type="project" value="InterPro"/>
</dbReference>
<gene>
    <name evidence="2" type="ORF">SAMN05216267_1008100</name>
</gene>
<dbReference type="AlphaFoldDB" id="A0A1H8IJP7"/>
<name>A0A1H8IJP7_9ACTN</name>
<sequence>MDDKQAASGPQRITDVDALKVFTHPLRIRLYYALHTAREATASHLADQVDEAVSLVSYHLRKMAAHGFIVEAEGHDDDGRERWWRLSSHRGFTFHDADFADRPEGVAVIGQINRQLLGTRTERYARYLDEQVAWSREWTEAAFSSEFVPLLTAAELQQMADELGAFMQRWTDVGRAAEAAGDTEGREHVAVQMYGFPTRS</sequence>
<evidence type="ECO:0000259" key="1">
    <source>
        <dbReference type="SMART" id="SM00418"/>
    </source>
</evidence>
<dbReference type="InterPro" id="IPR036388">
    <property type="entry name" value="WH-like_DNA-bd_sf"/>
</dbReference>
<feature type="domain" description="HTH arsR-type" evidence="1">
    <location>
        <begin position="17"/>
        <end position="99"/>
    </location>
</feature>
<dbReference type="InterPro" id="IPR011991">
    <property type="entry name" value="ArsR-like_HTH"/>
</dbReference>
<dbReference type="Gene3D" id="1.10.10.10">
    <property type="entry name" value="Winged helix-like DNA-binding domain superfamily/Winged helix DNA-binding domain"/>
    <property type="match status" value="1"/>
</dbReference>
<dbReference type="InterPro" id="IPR001845">
    <property type="entry name" value="HTH_ArsR_DNA-bd_dom"/>
</dbReference>
<protein>
    <submittedName>
        <fullName evidence="2">Helix-turn-helix domain-containing protein</fullName>
    </submittedName>
</protein>
<organism evidence="2 3">
    <name type="scientific">Actinacidiphila rubida</name>
    <dbReference type="NCBI Taxonomy" id="310780"/>
    <lineage>
        <taxon>Bacteria</taxon>
        <taxon>Bacillati</taxon>
        <taxon>Actinomycetota</taxon>
        <taxon>Actinomycetes</taxon>
        <taxon>Kitasatosporales</taxon>
        <taxon>Streptomycetaceae</taxon>
        <taxon>Actinacidiphila</taxon>
    </lineage>
</organism>
<evidence type="ECO:0000313" key="2">
    <source>
        <dbReference type="EMBL" id="SEN68416.1"/>
    </source>
</evidence>
<keyword evidence="3" id="KW-1185">Reference proteome</keyword>
<dbReference type="Pfam" id="PF12840">
    <property type="entry name" value="HTH_20"/>
    <property type="match status" value="1"/>
</dbReference>
<dbReference type="RefSeq" id="WP_069464901.1">
    <property type="nucleotide sequence ID" value="NZ_FODD01000008.1"/>
</dbReference>
<dbReference type="CDD" id="cd00090">
    <property type="entry name" value="HTH_ARSR"/>
    <property type="match status" value="1"/>
</dbReference>
<accession>A0A1H8IJP7</accession>
<dbReference type="SMART" id="SM00418">
    <property type="entry name" value="HTH_ARSR"/>
    <property type="match status" value="1"/>
</dbReference>
<proteinExistence type="predicted"/>
<dbReference type="OrthoDB" id="7945987at2"/>
<dbReference type="SUPFAM" id="SSF46785">
    <property type="entry name" value="Winged helix' DNA-binding domain"/>
    <property type="match status" value="1"/>
</dbReference>
<reference evidence="2 3" key="1">
    <citation type="submission" date="2016-10" db="EMBL/GenBank/DDBJ databases">
        <authorList>
            <person name="de Groot N.N."/>
        </authorList>
    </citation>
    <scope>NUCLEOTIDE SEQUENCE [LARGE SCALE GENOMIC DNA]</scope>
    <source>
        <strain evidence="2 3">CGMCC 4.2026</strain>
    </source>
</reference>
<dbReference type="EMBL" id="FODD01000008">
    <property type="protein sequence ID" value="SEN68416.1"/>
    <property type="molecule type" value="Genomic_DNA"/>
</dbReference>
<dbReference type="Proteomes" id="UP000181951">
    <property type="component" value="Unassembled WGS sequence"/>
</dbReference>
<dbReference type="STRING" id="310780.SAMN05216267_1008100"/>
<evidence type="ECO:0000313" key="3">
    <source>
        <dbReference type="Proteomes" id="UP000181951"/>
    </source>
</evidence>
<dbReference type="InterPro" id="IPR036390">
    <property type="entry name" value="WH_DNA-bd_sf"/>
</dbReference>